<protein>
    <submittedName>
        <fullName evidence="2">Methyl-accepting chemotaxis protein</fullName>
    </submittedName>
</protein>
<evidence type="ECO:0000259" key="1">
    <source>
        <dbReference type="PROSITE" id="PS50192"/>
    </source>
</evidence>
<dbReference type="SUPFAM" id="SSF58104">
    <property type="entry name" value="Methyl-accepting chemotaxis protein (MCP) signaling domain"/>
    <property type="match status" value="1"/>
</dbReference>
<feature type="domain" description="T-SNARE coiled-coil homology" evidence="1">
    <location>
        <begin position="1"/>
        <end position="53"/>
    </location>
</feature>
<reference evidence="2 3" key="1">
    <citation type="submission" date="2019-07" db="EMBL/GenBank/DDBJ databases">
        <title>Genome sequencing of 100 strains of the haloalkaliphilic chemolithoautotrophic sulfur-oxidizing bacterium Thioalkalivibrio.</title>
        <authorList>
            <person name="Muyzer G."/>
        </authorList>
    </citation>
    <scope>NUCLEOTIDE SEQUENCE [LARGE SCALE GENOMIC DNA]</scope>
    <source>
        <strain evidence="2 3">ASO4-4</strain>
    </source>
</reference>
<comment type="caution">
    <text evidence="2">The sequence shown here is derived from an EMBL/GenBank/DDBJ whole genome shotgun (WGS) entry which is preliminary data.</text>
</comment>
<evidence type="ECO:0000313" key="2">
    <source>
        <dbReference type="EMBL" id="TWI75319.1"/>
    </source>
</evidence>
<name>A0A562S1Z0_9BACT</name>
<gene>
    <name evidence="2" type="ORF">LZ24_00770</name>
</gene>
<organism evidence="2 3">
    <name type="scientific">Desulfobotulus alkaliphilus</name>
    <dbReference type="NCBI Taxonomy" id="622671"/>
    <lineage>
        <taxon>Bacteria</taxon>
        <taxon>Pseudomonadati</taxon>
        <taxon>Thermodesulfobacteriota</taxon>
        <taxon>Desulfobacteria</taxon>
        <taxon>Desulfobacterales</taxon>
        <taxon>Desulfobacteraceae</taxon>
        <taxon>Desulfobotulus</taxon>
    </lineage>
</organism>
<dbReference type="AlphaFoldDB" id="A0A562S1Z0"/>
<sequence length="104" mass="11123">MKEVARAIQATSDVVSIIATAVEEQSAATQEISANVLQAAEGIEEVNRNMAGMNGFVQSIREDIEGVDEISRSMHTVSSDVNARAKEVSDMAEGLQVLIGRFSL</sequence>
<dbReference type="RefSeq" id="WP_144682512.1">
    <property type="nucleotide sequence ID" value="NZ_VLLC01000004.1"/>
</dbReference>
<dbReference type="EMBL" id="VLLC01000004">
    <property type="protein sequence ID" value="TWI75319.1"/>
    <property type="molecule type" value="Genomic_DNA"/>
</dbReference>
<keyword evidence="3" id="KW-1185">Reference proteome</keyword>
<dbReference type="Proteomes" id="UP000318307">
    <property type="component" value="Unassembled WGS sequence"/>
</dbReference>
<accession>A0A562S1Z0</accession>
<dbReference type="Gene3D" id="1.10.287.950">
    <property type="entry name" value="Methyl-accepting chemotaxis protein"/>
    <property type="match status" value="1"/>
</dbReference>
<dbReference type="InterPro" id="IPR000727">
    <property type="entry name" value="T_SNARE_dom"/>
</dbReference>
<evidence type="ECO:0000313" key="3">
    <source>
        <dbReference type="Proteomes" id="UP000318307"/>
    </source>
</evidence>
<proteinExistence type="predicted"/>
<dbReference type="PROSITE" id="PS50192">
    <property type="entry name" value="T_SNARE"/>
    <property type="match status" value="1"/>
</dbReference>